<dbReference type="AlphaFoldDB" id="A0A9D4YD57"/>
<dbReference type="EMBL" id="JAMSHJ010000002">
    <property type="protein sequence ID" value="KAI5436339.1"/>
    <property type="molecule type" value="Genomic_DNA"/>
</dbReference>
<dbReference type="Pfam" id="PF24924">
    <property type="entry name" value="DUF7745"/>
    <property type="match status" value="1"/>
</dbReference>
<reference evidence="2 3" key="1">
    <citation type="journal article" date="2022" name="Nat. Genet.">
        <title>Improved pea reference genome and pan-genome highlight genomic features and evolutionary characteristics.</title>
        <authorList>
            <person name="Yang T."/>
            <person name="Liu R."/>
            <person name="Luo Y."/>
            <person name="Hu S."/>
            <person name="Wang D."/>
            <person name="Wang C."/>
            <person name="Pandey M.K."/>
            <person name="Ge S."/>
            <person name="Xu Q."/>
            <person name="Li N."/>
            <person name="Li G."/>
            <person name="Huang Y."/>
            <person name="Saxena R.K."/>
            <person name="Ji Y."/>
            <person name="Li M."/>
            <person name="Yan X."/>
            <person name="He Y."/>
            <person name="Liu Y."/>
            <person name="Wang X."/>
            <person name="Xiang C."/>
            <person name="Varshney R.K."/>
            <person name="Ding H."/>
            <person name="Gao S."/>
            <person name="Zong X."/>
        </authorList>
    </citation>
    <scope>NUCLEOTIDE SEQUENCE [LARGE SCALE GENOMIC DNA]</scope>
    <source>
        <strain evidence="2 3">cv. Zhongwan 6</strain>
    </source>
</reference>
<protein>
    <recommendedName>
        <fullName evidence="1">DUF7745 domain-containing protein</fullName>
    </recommendedName>
</protein>
<evidence type="ECO:0000313" key="3">
    <source>
        <dbReference type="Proteomes" id="UP001058974"/>
    </source>
</evidence>
<dbReference type="PANTHER" id="PTHR48201">
    <property type="entry name" value="PROTEIN, PUTATIVE-RELATED"/>
    <property type="match status" value="1"/>
</dbReference>
<feature type="domain" description="DUF7745" evidence="1">
    <location>
        <begin position="92"/>
        <end position="172"/>
    </location>
</feature>
<evidence type="ECO:0000259" key="1">
    <source>
        <dbReference type="Pfam" id="PF24924"/>
    </source>
</evidence>
<proteinExistence type="predicted"/>
<comment type="caution">
    <text evidence="2">The sequence shown here is derived from an EMBL/GenBank/DDBJ whole genome shotgun (WGS) entry which is preliminary data.</text>
</comment>
<organism evidence="2 3">
    <name type="scientific">Pisum sativum</name>
    <name type="common">Garden pea</name>
    <name type="synonym">Lathyrus oleraceus</name>
    <dbReference type="NCBI Taxonomy" id="3888"/>
    <lineage>
        <taxon>Eukaryota</taxon>
        <taxon>Viridiplantae</taxon>
        <taxon>Streptophyta</taxon>
        <taxon>Embryophyta</taxon>
        <taxon>Tracheophyta</taxon>
        <taxon>Spermatophyta</taxon>
        <taxon>Magnoliopsida</taxon>
        <taxon>eudicotyledons</taxon>
        <taxon>Gunneridae</taxon>
        <taxon>Pentapetalae</taxon>
        <taxon>rosids</taxon>
        <taxon>fabids</taxon>
        <taxon>Fabales</taxon>
        <taxon>Fabaceae</taxon>
        <taxon>Papilionoideae</taxon>
        <taxon>50 kb inversion clade</taxon>
        <taxon>NPAAA clade</taxon>
        <taxon>Hologalegina</taxon>
        <taxon>IRL clade</taxon>
        <taxon>Fabeae</taxon>
        <taxon>Lathyrus</taxon>
    </lineage>
</organism>
<dbReference type="InterPro" id="IPR056647">
    <property type="entry name" value="DUF7745"/>
</dbReference>
<dbReference type="Gramene" id="Psat02G0271200-T1">
    <property type="protein sequence ID" value="KAI5436339.1"/>
    <property type="gene ID" value="KIW84_022712"/>
</dbReference>
<gene>
    <name evidence="2" type="ORF">KIW84_022712</name>
</gene>
<accession>A0A9D4YD57</accession>
<dbReference type="PANTHER" id="PTHR48201:SF12">
    <property type="entry name" value="AMINOTRANSFERASE-LIKE PLANT MOBILE DOMAIN-CONTAINING PROTEIN"/>
    <property type="match status" value="1"/>
</dbReference>
<sequence>MVNPSDVPINNALGLDSDESPSSVVVENLELLVILYGVDSPIPVHNSPSDRFGSGLYSLRDKDGLLMGEVSTRDASLARIEFNLGLVLSKIYYDPSLRRFTFKEFQLAPAIEEYEKLLGWYVKDHPPFTKLGELLIHESVVEALHLSIDEVYLGLGPRVFSRKFLEDKAYALEK</sequence>
<keyword evidence="3" id="KW-1185">Reference proteome</keyword>
<name>A0A9D4YD57_PEA</name>
<evidence type="ECO:0000313" key="2">
    <source>
        <dbReference type="EMBL" id="KAI5436339.1"/>
    </source>
</evidence>
<dbReference type="Proteomes" id="UP001058974">
    <property type="component" value="Chromosome 2"/>
</dbReference>